<dbReference type="PANTHER" id="PTHR43808:SF17">
    <property type="entry name" value="PEPTIDASE M20"/>
    <property type="match status" value="1"/>
</dbReference>
<evidence type="ECO:0000256" key="1">
    <source>
        <dbReference type="ARBA" id="ARBA00022723"/>
    </source>
</evidence>
<dbReference type="InterPro" id="IPR011650">
    <property type="entry name" value="Peptidase_M20_dimer"/>
</dbReference>
<keyword evidence="1" id="KW-0479">Metal-binding</keyword>
<dbReference type="Gene3D" id="3.40.630.10">
    <property type="entry name" value="Zn peptidases"/>
    <property type="match status" value="1"/>
</dbReference>
<dbReference type="InterPro" id="IPR002933">
    <property type="entry name" value="Peptidase_M20"/>
</dbReference>
<dbReference type="InterPro" id="IPR036264">
    <property type="entry name" value="Bact_exopeptidase_dim_dom"/>
</dbReference>
<name>A0A345UPL0_9BACT</name>
<reference evidence="4 5" key="1">
    <citation type="submission" date="2018-03" db="EMBL/GenBank/DDBJ databases">
        <title>Phenotypic and genomic properties of Cyclonatronum proteinivorum gen. nov., sp. nov., a haloalkaliphilic bacteroidete from soda lakes possessing Na+-translocating rhodopsin.</title>
        <authorList>
            <person name="Toshchakov S.V."/>
            <person name="Korzhenkov A."/>
            <person name="Samarov N.I."/>
            <person name="Kublanov I.V."/>
            <person name="Muntyan M.S."/>
            <person name="Sorokin D.Y."/>
        </authorList>
    </citation>
    <scope>NUCLEOTIDE SEQUENCE [LARGE SCALE GENOMIC DNA]</scope>
    <source>
        <strain evidence="4 5">Omega</strain>
    </source>
</reference>
<dbReference type="Pfam" id="PF01546">
    <property type="entry name" value="Peptidase_M20"/>
    <property type="match status" value="1"/>
</dbReference>
<dbReference type="GO" id="GO:0046872">
    <property type="term" value="F:metal ion binding"/>
    <property type="evidence" value="ECO:0007669"/>
    <property type="project" value="UniProtKB-KW"/>
</dbReference>
<accession>A0A345UPL0</accession>
<dbReference type="PANTHER" id="PTHR43808">
    <property type="entry name" value="ACETYLORNITHINE DEACETYLASE"/>
    <property type="match status" value="1"/>
</dbReference>
<evidence type="ECO:0000256" key="2">
    <source>
        <dbReference type="ARBA" id="ARBA00022801"/>
    </source>
</evidence>
<dbReference type="Gene3D" id="3.30.70.360">
    <property type="match status" value="1"/>
</dbReference>
<dbReference type="GO" id="GO:0016787">
    <property type="term" value="F:hydrolase activity"/>
    <property type="evidence" value="ECO:0007669"/>
    <property type="project" value="UniProtKB-KW"/>
</dbReference>
<dbReference type="AlphaFoldDB" id="A0A345UPL0"/>
<dbReference type="InterPro" id="IPR050072">
    <property type="entry name" value="Peptidase_M20A"/>
</dbReference>
<organism evidence="4 5">
    <name type="scientific">Cyclonatronum proteinivorum</name>
    <dbReference type="NCBI Taxonomy" id="1457365"/>
    <lineage>
        <taxon>Bacteria</taxon>
        <taxon>Pseudomonadati</taxon>
        <taxon>Balneolota</taxon>
        <taxon>Balneolia</taxon>
        <taxon>Balneolales</taxon>
        <taxon>Cyclonatronaceae</taxon>
        <taxon>Cyclonatronum</taxon>
    </lineage>
</organism>
<dbReference type="Pfam" id="PF07687">
    <property type="entry name" value="M20_dimer"/>
    <property type="match status" value="1"/>
</dbReference>
<protein>
    <submittedName>
        <fullName evidence="4">Acetylornithine deacetylase/Succinyl-diaminopimelate desuccinylase</fullName>
    </submittedName>
</protein>
<evidence type="ECO:0000259" key="3">
    <source>
        <dbReference type="Pfam" id="PF07687"/>
    </source>
</evidence>
<dbReference type="KEGG" id="cprv:CYPRO_3178"/>
<gene>
    <name evidence="4" type="ORF">CYPRO_3178</name>
</gene>
<dbReference type="SUPFAM" id="SSF55031">
    <property type="entry name" value="Bacterial exopeptidase dimerisation domain"/>
    <property type="match status" value="1"/>
</dbReference>
<sequence length="393" mass="42568">MTPFENPILDAVIQEMPGLISSTGSMREILLANLAMLGEVPSPSFKEENRIRLLLDRFTELGLSKTSIDEVGNGVGVIDGQGGDKNIMLVAHADTIVPETVNHTFTITPEEVIGPGVADNSLGVAVLATLPYIFEKIGYKPNNNIILVAGTRSLGRGNLEGLRFFLSNGKMPVSYGICVEGVRLGRLSHKSIGMLRGDITCRIPEQYDWSRFGSSSAILTLNEVINKINDIRLPKRPKSSVVMGSIEGGNSYNTITTYARLKFEIRSESAELTREIADRIEEITTEVTSGHSETVELDIFARRDPGGIAFSHPLVRSTRKIIKSLGVEPHLAPSTSELVAFIDKGIPAVTLGITDGNRMGEAKESIMIEPVYKGLAQLIATIKAIDGGVCEHN</sequence>
<dbReference type="SUPFAM" id="SSF53187">
    <property type="entry name" value="Zn-dependent exopeptidases"/>
    <property type="match status" value="1"/>
</dbReference>
<keyword evidence="5" id="KW-1185">Reference proteome</keyword>
<feature type="domain" description="Peptidase M20 dimerisation" evidence="3">
    <location>
        <begin position="216"/>
        <end position="286"/>
    </location>
</feature>
<dbReference type="Proteomes" id="UP000254808">
    <property type="component" value="Chromosome"/>
</dbReference>
<evidence type="ECO:0000313" key="5">
    <source>
        <dbReference type="Proteomes" id="UP000254808"/>
    </source>
</evidence>
<evidence type="ECO:0000313" key="4">
    <source>
        <dbReference type="EMBL" id="AXJ02412.1"/>
    </source>
</evidence>
<keyword evidence="2" id="KW-0378">Hydrolase</keyword>
<proteinExistence type="predicted"/>
<dbReference type="EMBL" id="CP027806">
    <property type="protein sequence ID" value="AXJ02412.1"/>
    <property type="molecule type" value="Genomic_DNA"/>
</dbReference>